<feature type="domain" description="Prolyl 4-hydroxylase alpha subunit Fe(2+) 2OG dioxygenase" evidence="3">
    <location>
        <begin position="452"/>
        <end position="493"/>
    </location>
</feature>
<feature type="compositionally biased region" description="Basic and acidic residues" evidence="2">
    <location>
        <begin position="330"/>
        <end position="347"/>
    </location>
</feature>
<feature type="compositionally biased region" description="Gly residues" evidence="2">
    <location>
        <begin position="433"/>
        <end position="450"/>
    </location>
</feature>
<evidence type="ECO:0000259" key="3">
    <source>
        <dbReference type="Pfam" id="PF13640"/>
    </source>
</evidence>
<reference evidence="4 5" key="1">
    <citation type="journal article" date="2010" name="Nature">
        <title>The Ectocarpus genome and the independent evolution of multicellularity in brown algae.</title>
        <authorList>
            <person name="Cock J.M."/>
            <person name="Sterck L."/>
            <person name="Rouze P."/>
            <person name="Scornet D."/>
            <person name="Allen A.E."/>
            <person name="Amoutzias G."/>
            <person name="Anthouard V."/>
            <person name="Artiguenave F."/>
            <person name="Aury J.M."/>
            <person name="Badger J.H."/>
            <person name="Beszteri B."/>
            <person name="Billiau K."/>
            <person name="Bonnet E."/>
            <person name="Bothwell J.H."/>
            <person name="Bowler C."/>
            <person name="Boyen C."/>
            <person name="Brownlee C."/>
            <person name="Carrano C.J."/>
            <person name="Charrier B."/>
            <person name="Cho G.Y."/>
            <person name="Coelho S.M."/>
            <person name="Collen J."/>
            <person name="Corre E."/>
            <person name="Da Silva C."/>
            <person name="Delage L."/>
            <person name="Delaroque N."/>
            <person name="Dittami S.M."/>
            <person name="Doulbeau S."/>
            <person name="Elias M."/>
            <person name="Farnham G."/>
            <person name="Gachon C.M."/>
            <person name="Gschloessl B."/>
            <person name="Heesch S."/>
            <person name="Jabbari K."/>
            <person name="Jubin C."/>
            <person name="Kawai H."/>
            <person name="Kimura K."/>
            <person name="Kloareg B."/>
            <person name="Kupper F.C."/>
            <person name="Lang D."/>
            <person name="Le Bail A."/>
            <person name="Leblanc C."/>
            <person name="Lerouge P."/>
            <person name="Lohr M."/>
            <person name="Lopez P.J."/>
            <person name="Martens C."/>
            <person name="Maumus F."/>
            <person name="Michel G."/>
            <person name="Miranda-Saavedra D."/>
            <person name="Morales J."/>
            <person name="Moreau H."/>
            <person name="Motomura T."/>
            <person name="Nagasato C."/>
            <person name="Napoli C.A."/>
            <person name="Nelson D.R."/>
            <person name="Nyvall-Collen P."/>
            <person name="Peters A.F."/>
            <person name="Pommier C."/>
            <person name="Potin P."/>
            <person name="Poulain J."/>
            <person name="Quesneville H."/>
            <person name="Read B."/>
            <person name="Rensing S.A."/>
            <person name="Ritter A."/>
            <person name="Rousvoal S."/>
            <person name="Samanta M."/>
            <person name="Samson G."/>
            <person name="Schroeder D.C."/>
            <person name="Segurens B."/>
            <person name="Strittmatter M."/>
            <person name="Tonon T."/>
            <person name="Tregear J.W."/>
            <person name="Valentin K."/>
            <person name="von Dassow P."/>
            <person name="Yamagishi T."/>
            <person name="Van de Peer Y."/>
            <person name="Wincker P."/>
        </authorList>
    </citation>
    <scope>NUCLEOTIDE SEQUENCE [LARGE SCALE GENOMIC DNA]</scope>
    <source>
        <strain evidence="5">Ec32 / CCAP1310/4</strain>
    </source>
</reference>
<feature type="compositionally biased region" description="Polar residues" evidence="2">
    <location>
        <begin position="372"/>
        <end position="381"/>
    </location>
</feature>
<evidence type="ECO:0000256" key="1">
    <source>
        <dbReference type="ARBA" id="ARBA00022896"/>
    </source>
</evidence>
<accession>D8LHC0</accession>
<dbReference type="Proteomes" id="UP000002630">
    <property type="component" value="Linkage Group LG25"/>
</dbReference>
<evidence type="ECO:0000256" key="2">
    <source>
        <dbReference type="SAM" id="MobiDB-lite"/>
    </source>
</evidence>
<evidence type="ECO:0000313" key="4">
    <source>
        <dbReference type="EMBL" id="CBN74339.1"/>
    </source>
</evidence>
<dbReference type="PANTHER" id="PTHR12907:SF26">
    <property type="entry name" value="HIF PROLYL HYDROXYLASE, ISOFORM C"/>
    <property type="match status" value="1"/>
</dbReference>
<feature type="compositionally biased region" description="Acidic residues" evidence="2">
    <location>
        <begin position="228"/>
        <end position="239"/>
    </location>
</feature>
<proteinExistence type="predicted"/>
<keyword evidence="5" id="KW-1185">Reference proteome</keyword>
<dbReference type="InterPro" id="IPR044862">
    <property type="entry name" value="Pro_4_hyd_alph_FE2OG_OXY"/>
</dbReference>
<organism evidence="4 5">
    <name type="scientific">Ectocarpus siliculosus</name>
    <name type="common">Brown alga</name>
    <name type="synonym">Conferva siliculosa</name>
    <dbReference type="NCBI Taxonomy" id="2880"/>
    <lineage>
        <taxon>Eukaryota</taxon>
        <taxon>Sar</taxon>
        <taxon>Stramenopiles</taxon>
        <taxon>Ochrophyta</taxon>
        <taxon>PX clade</taxon>
        <taxon>Phaeophyceae</taxon>
        <taxon>Ectocarpales</taxon>
        <taxon>Ectocarpaceae</taxon>
        <taxon>Ectocarpus</taxon>
    </lineage>
</organism>
<dbReference type="GO" id="GO:0071456">
    <property type="term" value="P:cellular response to hypoxia"/>
    <property type="evidence" value="ECO:0007669"/>
    <property type="project" value="TreeGrafter"/>
</dbReference>
<dbReference type="EMBL" id="FN648364">
    <property type="protein sequence ID" value="CBN74339.1"/>
    <property type="molecule type" value="Genomic_DNA"/>
</dbReference>
<feature type="region of interest" description="Disordered" evidence="2">
    <location>
        <begin position="1"/>
        <end position="145"/>
    </location>
</feature>
<feature type="compositionally biased region" description="Gly residues" evidence="2">
    <location>
        <begin position="384"/>
        <end position="408"/>
    </location>
</feature>
<dbReference type="InterPro" id="IPR051559">
    <property type="entry name" value="HIF_prolyl_hydroxylases"/>
</dbReference>
<dbReference type="GO" id="GO:0008198">
    <property type="term" value="F:ferrous iron binding"/>
    <property type="evidence" value="ECO:0007669"/>
    <property type="project" value="TreeGrafter"/>
</dbReference>
<protein>
    <recommendedName>
        <fullName evidence="3">Prolyl 4-hydroxylase alpha subunit Fe(2+) 2OG dioxygenase domain-containing protein</fullName>
    </recommendedName>
</protein>
<evidence type="ECO:0000313" key="5">
    <source>
        <dbReference type="Proteomes" id="UP000002630"/>
    </source>
</evidence>
<gene>
    <name evidence="4" type="ORF">Esi_0019_0174</name>
</gene>
<dbReference type="AlphaFoldDB" id="D8LHC0"/>
<feature type="region of interest" description="Disordered" evidence="2">
    <location>
        <begin position="222"/>
        <end position="248"/>
    </location>
</feature>
<dbReference type="PANTHER" id="PTHR12907">
    <property type="entry name" value="EGL NINE HOMOLOG-RELATED"/>
    <property type="match status" value="1"/>
</dbReference>
<feature type="compositionally biased region" description="Acidic residues" evidence="2">
    <location>
        <begin position="53"/>
        <end position="81"/>
    </location>
</feature>
<dbReference type="GO" id="GO:0031543">
    <property type="term" value="F:peptidyl-proline dioxygenase activity"/>
    <property type="evidence" value="ECO:0007669"/>
    <property type="project" value="TreeGrafter"/>
</dbReference>
<dbReference type="EMBL" id="FN649750">
    <property type="protein sequence ID" value="CBN74339.1"/>
    <property type="molecule type" value="Genomic_DNA"/>
</dbReference>
<name>D8LHC0_ECTSI</name>
<dbReference type="OrthoDB" id="76265at2759"/>
<keyword evidence="1" id="KW-0847">Vitamin C</keyword>
<sequence>MSSLSGGARPQADSLEHDSSEHLVARSAEPVERRCGVFAAATTTDCRDKGDCNEPEGEVYDDEGEEEEEEEEEVVMGEEEMLQMLDKATARAASGVLAPAHGGSDGGGGTSSINGGGHEIGEGDGALNEEGLKGEHPPAAAPGLTGYVKSVRDDLTVFVSSEREAGAAAGGAQGGAETGAVGRTLAILARLGEDLGRMVRLRGRVEHQLAVYPAGIGARYERHRDAYPDDGEDDYDEDPPAATDGEVNANHNTEAEEGEGADGGSVSFRRITAICYLRRSGAPWQASDGGALRLYPPTASPLAQEKQRDNGNSGEVVWKLASWLDLAEEHEDRRQDQQQPTTRDRCSSDAAPAAGGRDAVVGDDIIDGRTGGSNSYRISSCRSGSGGEDGRTGGGDIGHGSGGGGGGTAATSTGESASSRDDWVGDGAQDSAAGGGGTNSGGNEAGGEGPRQGFIDVPPLAGRAVVFFSGAVEHEVLPVTGPLPRAALTTWFH</sequence>
<feature type="compositionally biased region" description="Basic and acidic residues" evidence="2">
    <location>
        <begin position="14"/>
        <end position="35"/>
    </location>
</feature>
<feature type="compositionally biased region" description="Gly residues" evidence="2">
    <location>
        <begin position="103"/>
        <end position="118"/>
    </location>
</feature>
<feature type="region of interest" description="Disordered" evidence="2">
    <location>
        <begin position="329"/>
        <end position="455"/>
    </location>
</feature>
<dbReference type="Gene3D" id="2.60.120.620">
    <property type="entry name" value="q2cbj1_9rhob like domain"/>
    <property type="match status" value="2"/>
</dbReference>
<dbReference type="GO" id="GO:0031418">
    <property type="term" value="F:L-ascorbic acid binding"/>
    <property type="evidence" value="ECO:0007669"/>
    <property type="project" value="UniProtKB-KW"/>
</dbReference>
<dbReference type="Pfam" id="PF13640">
    <property type="entry name" value="2OG-FeII_Oxy_3"/>
    <property type="match status" value="1"/>
</dbReference>
<dbReference type="InParanoid" id="D8LHC0"/>